<dbReference type="EMBL" id="BONF01000023">
    <property type="protein sequence ID" value="GIF82684.1"/>
    <property type="molecule type" value="Genomic_DNA"/>
</dbReference>
<evidence type="ECO:0000313" key="2">
    <source>
        <dbReference type="EMBL" id="GIF82684.1"/>
    </source>
</evidence>
<comment type="caution">
    <text evidence="2">The sequence shown here is derived from an EMBL/GenBank/DDBJ whole genome shotgun (WGS) entry which is preliminary data.</text>
</comment>
<feature type="transmembrane region" description="Helical" evidence="1">
    <location>
        <begin position="180"/>
        <end position="203"/>
    </location>
</feature>
<accession>A0A8J3JRX2</accession>
<dbReference type="Proteomes" id="UP000601223">
    <property type="component" value="Unassembled WGS sequence"/>
</dbReference>
<keyword evidence="1" id="KW-1133">Transmembrane helix</keyword>
<gene>
    <name evidence="2" type="ORF">Cba03nite_40330</name>
</gene>
<evidence type="ECO:0000313" key="3">
    <source>
        <dbReference type="Proteomes" id="UP000601223"/>
    </source>
</evidence>
<reference evidence="2 3" key="1">
    <citation type="submission" date="2021-01" db="EMBL/GenBank/DDBJ databases">
        <title>Whole genome shotgun sequence of Catellatospora bangladeshensis NBRC 107357.</title>
        <authorList>
            <person name="Komaki H."/>
            <person name="Tamura T."/>
        </authorList>
    </citation>
    <scope>NUCLEOTIDE SEQUENCE [LARGE SCALE GENOMIC DNA]</scope>
    <source>
        <strain evidence="2 3">NBRC 107357</strain>
    </source>
</reference>
<feature type="transmembrane region" description="Helical" evidence="1">
    <location>
        <begin position="119"/>
        <end position="140"/>
    </location>
</feature>
<evidence type="ECO:0000256" key="1">
    <source>
        <dbReference type="SAM" id="Phobius"/>
    </source>
</evidence>
<keyword evidence="3" id="KW-1185">Reference proteome</keyword>
<organism evidence="2 3">
    <name type="scientific">Catellatospora bangladeshensis</name>
    <dbReference type="NCBI Taxonomy" id="310355"/>
    <lineage>
        <taxon>Bacteria</taxon>
        <taxon>Bacillati</taxon>
        <taxon>Actinomycetota</taxon>
        <taxon>Actinomycetes</taxon>
        <taxon>Micromonosporales</taxon>
        <taxon>Micromonosporaceae</taxon>
        <taxon>Catellatospora</taxon>
    </lineage>
</organism>
<dbReference type="AlphaFoldDB" id="A0A8J3JRX2"/>
<proteinExistence type="predicted"/>
<dbReference type="RefSeq" id="WP_203748319.1">
    <property type="nucleotide sequence ID" value="NZ_BONF01000023.1"/>
</dbReference>
<feature type="transmembrane region" description="Helical" evidence="1">
    <location>
        <begin position="94"/>
        <end position="113"/>
    </location>
</feature>
<feature type="transmembrane region" description="Helical" evidence="1">
    <location>
        <begin position="210"/>
        <end position="235"/>
    </location>
</feature>
<feature type="transmembrane region" description="Helical" evidence="1">
    <location>
        <begin position="147"/>
        <end position="168"/>
    </location>
</feature>
<name>A0A8J3JRX2_9ACTN</name>
<keyword evidence="1" id="KW-0812">Transmembrane</keyword>
<feature type="transmembrane region" description="Helical" evidence="1">
    <location>
        <begin position="59"/>
        <end position="82"/>
    </location>
</feature>
<protein>
    <submittedName>
        <fullName evidence="2">Uncharacterized protein</fullName>
    </submittedName>
</protein>
<sequence length="254" mass="26300">MDRLRTPFFFVALVAMGLIVAVETGSSFLLGLTTPAVGTAAQLGADVPPGVAERPGGLAISYLSLIDVVLLGTAVLMGVAILASKRVHARAQGVATLVGAIILIITALVLLFVAIAKLILMVTLLMAFPFGTIVYLILFGSFPRGEAAVVLSLIMFLKVVAIACLIIAQQRFLQNKGLVAMMITSLLGNVVAVFLHGLVPGILVSITDAIAGIVFAIVGIVWAIILIVGSIPAIIRAVQVTVESAKQLKAVPAT</sequence>
<keyword evidence="1" id="KW-0472">Membrane</keyword>